<dbReference type="Gene3D" id="2.130.10.10">
    <property type="entry name" value="YVTN repeat-like/Quinoprotein amine dehydrogenase"/>
    <property type="match status" value="3"/>
</dbReference>
<keyword evidence="5" id="KW-0732">Signal</keyword>
<reference evidence="9" key="1">
    <citation type="submission" date="2016-10" db="EMBL/GenBank/DDBJ databases">
        <authorList>
            <person name="Varghese N."/>
            <person name="Submissions S."/>
        </authorList>
    </citation>
    <scope>NUCLEOTIDE SEQUENCE [LARGE SCALE GENOMIC DNA]</scope>
    <source>
        <strain evidence="9">DSM 27981</strain>
    </source>
</reference>
<dbReference type="GO" id="GO:0046872">
    <property type="term" value="F:metal ion binding"/>
    <property type="evidence" value="ECO:0007669"/>
    <property type="project" value="UniProtKB-KW"/>
</dbReference>
<dbReference type="GO" id="GO:0004601">
    <property type="term" value="F:peroxidase activity"/>
    <property type="evidence" value="ECO:0007669"/>
    <property type="project" value="UniProtKB-KW"/>
</dbReference>
<keyword evidence="2 4" id="KW-0479">Metal-binding</keyword>
<dbReference type="PROSITE" id="PS50093">
    <property type="entry name" value="PKD"/>
    <property type="match status" value="1"/>
</dbReference>
<dbReference type="InterPro" id="IPR022409">
    <property type="entry name" value="PKD/Chitinase_dom"/>
</dbReference>
<dbReference type="InterPro" id="IPR015943">
    <property type="entry name" value="WD40/YVTN_repeat-like_dom_sf"/>
</dbReference>
<dbReference type="Pfam" id="PF21419">
    <property type="entry name" value="RoxA-like_Cyt-c"/>
    <property type="match status" value="1"/>
</dbReference>
<dbReference type="InterPro" id="IPR011045">
    <property type="entry name" value="N2O_reductase_N"/>
</dbReference>
<organism evidence="8 9">
    <name type="scientific">Paracidovorax wautersii</name>
    <dbReference type="NCBI Taxonomy" id="1177982"/>
    <lineage>
        <taxon>Bacteria</taxon>
        <taxon>Pseudomonadati</taxon>
        <taxon>Pseudomonadota</taxon>
        <taxon>Betaproteobacteria</taxon>
        <taxon>Burkholderiales</taxon>
        <taxon>Comamonadaceae</taxon>
        <taxon>Paracidovorax</taxon>
    </lineage>
</organism>
<dbReference type="Pfam" id="PF09118">
    <property type="entry name" value="GO-like_E_set"/>
    <property type="match status" value="1"/>
</dbReference>
<feature type="domain" description="Cytochrome c" evidence="7">
    <location>
        <begin position="1323"/>
        <end position="1427"/>
    </location>
</feature>
<keyword evidence="1 4" id="KW-0349">Heme</keyword>
<dbReference type="OrthoDB" id="8673369at2"/>
<dbReference type="InterPro" id="IPR036195">
    <property type="entry name" value="AbfB_ABD_sf"/>
</dbReference>
<feature type="chain" id="PRO_5011486970" evidence="5">
    <location>
        <begin position="27"/>
        <end position="1724"/>
    </location>
</feature>
<evidence type="ECO:0000256" key="1">
    <source>
        <dbReference type="ARBA" id="ARBA00022617"/>
    </source>
</evidence>
<dbReference type="Pfam" id="PF05270">
    <property type="entry name" value="AbfB"/>
    <property type="match status" value="1"/>
</dbReference>
<dbReference type="RefSeq" id="WP_092939183.1">
    <property type="nucleotide sequence ID" value="NZ_FONX01000004.1"/>
</dbReference>
<dbReference type="Gene3D" id="2.60.40.10">
    <property type="entry name" value="Immunoglobulins"/>
    <property type="match status" value="2"/>
</dbReference>
<dbReference type="SMART" id="SM00458">
    <property type="entry name" value="RICIN"/>
    <property type="match status" value="2"/>
</dbReference>
<dbReference type="SMART" id="SM00089">
    <property type="entry name" value="PKD"/>
    <property type="match status" value="1"/>
</dbReference>
<protein>
    <submittedName>
        <fullName evidence="8">Cytochrome c peroxidase</fullName>
    </submittedName>
</protein>
<dbReference type="GO" id="GO:0009055">
    <property type="term" value="F:electron transfer activity"/>
    <property type="evidence" value="ECO:0007669"/>
    <property type="project" value="InterPro"/>
</dbReference>
<dbReference type="InterPro" id="IPR013783">
    <property type="entry name" value="Ig-like_fold"/>
</dbReference>
<dbReference type="SUPFAM" id="SSF50965">
    <property type="entry name" value="Galactose oxidase, central domain"/>
    <property type="match status" value="1"/>
</dbReference>
<dbReference type="PROSITE" id="PS51007">
    <property type="entry name" value="CYTC"/>
    <property type="match status" value="2"/>
</dbReference>
<evidence type="ECO:0000256" key="3">
    <source>
        <dbReference type="ARBA" id="ARBA00023004"/>
    </source>
</evidence>
<feature type="domain" description="Cytochrome c" evidence="7">
    <location>
        <begin position="1180"/>
        <end position="1307"/>
    </location>
</feature>
<dbReference type="InterPro" id="IPR011043">
    <property type="entry name" value="Gal_Oxase/kelch_b-propeller"/>
</dbReference>
<evidence type="ECO:0000259" key="6">
    <source>
        <dbReference type="PROSITE" id="PS50093"/>
    </source>
</evidence>
<keyword evidence="3 4" id="KW-0408">Iron</keyword>
<dbReference type="InterPro" id="IPR037293">
    <property type="entry name" value="Gal_Oxidase_central_sf"/>
</dbReference>
<name>A0A1I2CVS2_9BURK</name>
<dbReference type="InterPro" id="IPR035992">
    <property type="entry name" value="Ricin_B-like_lectins"/>
</dbReference>
<sequence length="1724" mass="177781">MTASPSSLLRSRARWAAASLSALLLAACGGGGDDAASPGMRAKADAAALAVPIAEVQDTLLQNLDIPADAPTRGMWSKTQDWPMNGLHAALLPDGRVLTYGTPQGRADLQDGRTSDVWNPALGFAPASHTTSFDADRVNSFCGAAAWRPDGTLMVTGGNSPLDTSLFAPASGAGTADRFQLADQRWYGTMLALPDGRQVMLGGMDPYAEDMQNNPDAAIANGTISMTPEIYTQGTGWRSLTGARSRDAFGPDYLRGSYPRAWVMPSGLVAGISAERLWALDVNANNGAGQVTVYGAFKSAPSARVPVNVGATSSAAMFAPGKVLQAGGNGGYNGDALPASNKATVVDFTGGKPVVKETAAMAYARRFPNLTVLPDGNVVATGGTRYGNNGGGDAVFAAEIWKPASGAWTLAASAAQVRVYHSAALLLPNGTVLSTGGGAPGPVNNLNAEVFYPPYLFQAANGAARLAPRPVVTAVSATSFGWGATALADVKDGAAVARVTLTASGMVTHAFNSTQRFQELSFTRDGNRLSIALPANANLAPPGYYQLAVLDAQGVPSRAVTIAIGMNGVPTLTPGSTQVFDAMGAAQGQAIATGAGQLGVLAAAPAAAPDNTRFIVRQGLADAACLSLESLAVPGQYLRHQNFRLRLSPDDGAALTRADATFCPEAGLAGSGITLRPKNFPGSVLRHRNGELWVDPQGNDAGFITSASFQPRRMEAGDGTGARVAASTGQVPAIAANGTARYNPGLDASGLSFSWDFGDGTAPTAFSNTSAIDHGFGAPGLYTVTLTTRDATGRTSAQTFMQAVYGAPTANAPRASSALLLESRGGGQRLWAANPDTDTVSLFDTDARTRTAEIAVGRSPRSLALAPDGRLWVVNKADASVSVIDTAAPAVVQTIALPPASQPHGLVFAQGGSAYLALEASGQVLKLDAASGTVQGQLAVGSSPRHLSLTGDGATLLVSRFITPPQPGESTARVDAGAAGGVVAVVDTARFAVARSITLRHSDKTDTEIGGAGVPNYLGAAVISPDGTTAWVPSKQDNILRGGLRNGSPLNFENTVRAISSKIDLSQQAEVYAARIDHDNASLASAAVYDATGSYLFVALETARQVEVADARTGARLFRIEVGLAPQALAVSADNQRLYVQNFMGRSIGVIDLAPLTRYGQPRANPLGTMAAIGNEKLSAQVLRGKQLFYDARDTRLARDAYMSCASCHNDGGHDGRTWDLSSLGEGLRNTSTLHGHARQGQGLLHWSGNFDEVQDFEAQIRLLAGGSGLMSDADFNTGTRSQPLGDKKAGISADLDALAAYVNSLATADTSPERNADGTLTAAALAGQAVFNAANCASCHGGTGFGSSSLAGGMRNVGTLKAASGNRLGAPLAGLNVPTLRGVWATGPWLHDGSAPTLQAAVAAHAGNAVGGTDLDNLAAYLRSIDARDPAPPRTLPNGVYRLVAQHSNQVLAVDGANTAAGTGALQWPFSGTDDQRWQLARQGDGSYTLSPQHSGQMLEVVGCGAGDGARAQQAAASGTACQRWKLDPLADGSFRVTNQQSGKVLDVAGISMAAGAAVHQWTWMDGLNQHWRIEPVSPNGIPAGIFTLAAQHSGKVLDVAGASAAAGAAVFQWPDWGGANQRWIVTPTAEGFFTLAPTHQPGMRLQAQGGGLDDGVPTVQALANLSAAQNWAFQRQADGSYVLTNVNSGKVLDVRGVSQADGAVAHQWTRLDAPNQRWKLGR</sequence>
<dbReference type="Gene3D" id="2.130.10.80">
    <property type="entry name" value="Galactose oxidase/kelch, beta-propeller"/>
    <property type="match status" value="1"/>
</dbReference>
<evidence type="ECO:0000256" key="2">
    <source>
        <dbReference type="ARBA" id="ARBA00022723"/>
    </source>
</evidence>
<dbReference type="GO" id="GO:0046373">
    <property type="term" value="P:L-arabinose metabolic process"/>
    <property type="evidence" value="ECO:0007669"/>
    <property type="project" value="InterPro"/>
</dbReference>
<dbReference type="InterPro" id="IPR035986">
    <property type="entry name" value="PKD_dom_sf"/>
</dbReference>
<gene>
    <name evidence="8" type="ORF">SAMN04489711_104326</name>
</gene>
<feature type="signal peptide" evidence="5">
    <location>
        <begin position="1"/>
        <end position="26"/>
    </location>
</feature>
<dbReference type="CDD" id="cd00161">
    <property type="entry name" value="beta-trefoil_Ricin-like"/>
    <property type="match status" value="3"/>
</dbReference>
<dbReference type="InterPro" id="IPR007934">
    <property type="entry name" value="AbfB_ABD"/>
</dbReference>
<dbReference type="GO" id="GO:0046556">
    <property type="term" value="F:alpha-L-arabinofuranosidase activity"/>
    <property type="evidence" value="ECO:0007669"/>
    <property type="project" value="InterPro"/>
</dbReference>
<dbReference type="PROSITE" id="PS50231">
    <property type="entry name" value="RICIN_B_LECTIN"/>
    <property type="match status" value="2"/>
</dbReference>
<dbReference type="Pfam" id="PF14200">
    <property type="entry name" value="RicinB_lectin_2"/>
    <property type="match status" value="3"/>
</dbReference>
<keyword evidence="8" id="KW-0575">Peroxidase</keyword>
<dbReference type="SUPFAM" id="SSF81296">
    <property type="entry name" value="E set domains"/>
    <property type="match status" value="1"/>
</dbReference>
<dbReference type="SUPFAM" id="SSF110221">
    <property type="entry name" value="AbfB domain"/>
    <property type="match status" value="1"/>
</dbReference>
<dbReference type="SUPFAM" id="SSF50974">
    <property type="entry name" value="Nitrous oxide reductase, N-terminal domain"/>
    <property type="match status" value="1"/>
</dbReference>
<dbReference type="EMBL" id="FONX01000004">
    <property type="protein sequence ID" value="SFE72384.1"/>
    <property type="molecule type" value="Genomic_DNA"/>
</dbReference>
<keyword evidence="9" id="KW-1185">Reference proteome</keyword>
<dbReference type="Gene3D" id="1.10.760.10">
    <property type="entry name" value="Cytochrome c-like domain"/>
    <property type="match status" value="2"/>
</dbReference>
<dbReference type="InterPro" id="IPR036909">
    <property type="entry name" value="Cyt_c-like_dom_sf"/>
</dbReference>
<dbReference type="CDD" id="cd00146">
    <property type="entry name" value="PKD"/>
    <property type="match status" value="1"/>
</dbReference>
<dbReference type="Gene3D" id="2.80.10.50">
    <property type="match status" value="4"/>
</dbReference>
<accession>A0A1I2CVS2</accession>
<evidence type="ECO:0000256" key="4">
    <source>
        <dbReference type="PROSITE-ProRule" id="PRU00433"/>
    </source>
</evidence>
<evidence type="ECO:0000259" key="7">
    <source>
        <dbReference type="PROSITE" id="PS51007"/>
    </source>
</evidence>
<dbReference type="InterPro" id="IPR000772">
    <property type="entry name" value="Ricin_B_lectin"/>
</dbReference>
<dbReference type="SUPFAM" id="SSF50370">
    <property type="entry name" value="Ricin B-like lectins"/>
    <property type="match status" value="2"/>
</dbReference>
<dbReference type="SUPFAM" id="SSF46626">
    <property type="entry name" value="Cytochrome c"/>
    <property type="match status" value="2"/>
</dbReference>
<evidence type="ECO:0000256" key="5">
    <source>
        <dbReference type="SAM" id="SignalP"/>
    </source>
</evidence>
<feature type="domain" description="PKD" evidence="6">
    <location>
        <begin position="752"/>
        <end position="799"/>
    </location>
</feature>
<dbReference type="PANTHER" id="PTHR32208">
    <property type="entry name" value="SECRETED PROTEIN-RELATED"/>
    <property type="match status" value="1"/>
</dbReference>
<dbReference type="SUPFAM" id="SSF49299">
    <property type="entry name" value="PKD domain"/>
    <property type="match status" value="1"/>
</dbReference>
<dbReference type="InterPro" id="IPR015202">
    <property type="entry name" value="GO-like_E_set"/>
</dbReference>
<keyword evidence="8" id="KW-0560">Oxidoreductase</keyword>
<dbReference type="STRING" id="1177982.SAMN04489711_104326"/>
<dbReference type="InterPro" id="IPR009056">
    <property type="entry name" value="Cyt_c-like_dom"/>
</dbReference>
<dbReference type="PANTHER" id="PTHR32208:SF21">
    <property type="entry name" value="LOW QUALITY PROTEIN: ALDEHYDE OXIDASE GLOX-LIKE"/>
    <property type="match status" value="1"/>
</dbReference>
<dbReference type="Pfam" id="PF00801">
    <property type="entry name" value="PKD"/>
    <property type="match status" value="1"/>
</dbReference>
<dbReference type="InterPro" id="IPR000601">
    <property type="entry name" value="PKD_dom"/>
</dbReference>
<evidence type="ECO:0000313" key="9">
    <source>
        <dbReference type="Proteomes" id="UP000199119"/>
    </source>
</evidence>
<proteinExistence type="predicted"/>
<evidence type="ECO:0000313" key="8">
    <source>
        <dbReference type="EMBL" id="SFE72384.1"/>
    </source>
</evidence>
<dbReference type="GO" id="GO:0020037">
    <property type="term" value="F:heme binding"/>
    <property type="evidence" value="ECO:0007669"/>
    <property type="project" value="InterPro"/>
</dbReference>
<dbReference type="Proteomes" id="UP000199119">
    <property type="component" value="Unassembled WGS sequence"/>
</dbReference>
<dbReference type="InterPro" id="IPR014756">
    <property type="entry name" value="Ig_E-set"/>
</dbReference>
<dbReference type="CDD" id="cd02851">
    <property type="entry name" value="E_set_GO_C"/>
    <property type="match status" value="1"/>
</dbReference>
<dbReference type="CDD" id="cd23399">
    <property type="entry name" value="beta-trefoil_ABD_ABFB"/>
    <property type="match status" value="1"/>
</dbReference>